<comment type="pathway">
    <text evidence="1">Secondary metabolite biosynthesis.</text>
</comment>
<dbReference type="HOGENOM" id="CLU_051542_0_1_1"/>
<keyword evidence="3" id="KW-0949">S-adenosyl-L-methionine</keyword>
<dbReference type="VEuPathDB" id="FungiDB:A1O9_12074"/>
<dbReference type="STRING" id="1182545.A0A072NWF9"/>
<evidence type="ECO:0000313" key="5">
    <source>
        <dbReference type="EMBL" id="KEF51737.1"/>
    </source>
</evidence>
<sequence>MADDTVTDTPGPRLAFEMYKKELAAVPEPIGKILSEYSHIPPEAQNEHIVAVRDKAYASHPYPCLGRWRFLQLDLSSHPLYNDYVVPALAKDSPNQWLYLDLGCCLAQDIRKLLYDGADLSRVYGAELRPEFISAGYQLFQDEATFPQKEHFVAPADVFDFSPESELSKRFDGKIGILHSTAVFHLFTWDDQVSMAKRCLQLMTQHDGRVLICGAQIGNVKPGEYPAMRGQGTRYRHNEESLKKMWHKVVQQKPWNVKVKAIEIGTSMTGPAEQDMSRIKEELEAGQKLEADLAKLGEGKEAEARKKHLGHFEQGLRWLQWWVWVDFV</sequence>
<evidence type="ECO:0000256" key="3">
    <source>
        <dbReference type="ARBA" id="ARBA00022691"/>
    </source>
</evidence>
<dbReference type="GO" id="GO:0016740">
    <property type="term" value="F:transferase activity"/>
    <property type="evidence" value="ECO:0007669"/>
    <property type="project" value="UniProtKB-KW"/>
</dbReference>
<dbReference type="InterPro" id="IPR051654">
    <property type="entry name" value="Meroterpenoid_MTases"/>
</dbReference>
<gene>
    <name evidence="5" type="ORF">A1O9_12074</name>
</gene>
<dbReference type="Proteomes" id="UP000027920">
    <property type="component" value="Unassembled WGS sequence"/>
</dbReference>
<evidence type="ECO:0000256" key="1">
    <source>
        <dbReference type="ARBA" id="ARBA00005179"/>
    </source>
</evidence>
<comment type="caution">
    <text evidence="5">The sequence shown here is derived from an EMBL/GenBank/DDBJ whole genome shotgun (WGS) entry which is preliminary data.</text>
</comment>
<organism evidence="5 6">
    <name type="scientific">Exophiala aquamarina CBS 119918</name>
    <dbReference type="NCBI Taxonomy" id="1182545"/>
    <lineage>
        <taxon>Eukaryota</taxon>
        <taxon>Fungi</taxon>
        <taxon>Dikarya</taxon>
        <taxon>Ascomycota</taxon>
        <taxon>Pezizomycotina</taxon>
        <taxon>Eurotiomycetes</taxon>
        <taxon>Chaetothyriomycetidae</taxon>
        <taxon>Chaetothyriales</taxon>
        <taxon>Herpotrichiellaceae</taxon>
        <taxon>Exophiala</taxon>
    </lineage>
</organism>
<name>A0A072NWF9_9EURO</name>
<evidence type="ECO:0000256" key="2">
    <source>
        <dbReference type="ARBA" id="ARBA00022679"/>
    </source>
</evidence>
<protein>
    <recommendedName>
        <fullName evidence="7">Methyltransferase domain-containing protein</fullName>
    </recommendedName>
</protein>
<dbReference type="PANTHER" id="PTHR35897:SF1">
    <property type="entry name" value="METHYLTRANSFERASE AUSD"/>
    <property type="match status" value="1"/>
</dbReference>
<reference evidence="5 6" key="1">
    <citation type="submission" date="2013-03" db="EMBL/GenBank/DDBJ databases">
        <title>The Genome Sequence of Exophiala aquamarina CBS 119918.</title>
        <authorList>
            <consortium name="The Broad Institute Genomics Platform"/>
            <person name="Cuomo C."/>
            <person name="de Hoog S."/>
            <person name="Gorbushina A."/>
            <person name="Walker B."/>
            <person name="Young S.K."/>
            <person name="Zeng Q."/>
            <person name="Gargeya S."/>
            <person name="Fitzgerald M."/>
            <person name="Haas B."/>
            <person name="Abouelleil A."/>
            <person name="Allen A.W."/>
            <person name="Alvarado L."/>
            <person name="Arachchi H.M."/>
            <person name="Berlin A.M."/>
            <person name="Chapman S.B."/>
            <person name="Gainer-Dewar J."/>
            <person name="Goldberg J."/>
            <person name="Griggs A."/>
            <person name="Gujja S."/>
            <person name="Hansen M."/>
            <person name="Howarth C."/>
            <person name="Imamovic A."/>
            <person name="Ireland A."/>
            <person name="Larimer J."/>
            <person name="McCowan C."/>
            <person name="Murphy C."/>
            <person name="Pearson M."/>
            <person name="Poon T.W."/>
            <person name="Priest M."/>
            <person name="Roberts A."/>
            <person name="Saif S."/>
            <person name="Shea T."/>
            <person name="Sisk P."/>
            <person name="Sykes S."/>
            <person name="Wortman J."/>
            <person name="Nusbaum C."/>
            <person name="Birren B."/>
        </authorList>
    </citation>
    <scope>NUCLEOTIDE SEQUENCE [LARGE SCALE GENOMIC DNA]</scope>
    <source>
        <strain evidence="5 6">CBS 119918</strain>
    </source>
</reference>
<evidence type="ECO:0000313" key="6">
    <source>
        <dbReference type="Proteomes" id="UP000027920"/>
    </source>
</evidence>
<proteinExistence type="inferred from homology"/>
<dbReference type="InterPro" id="IPR029063">
    <property type="entry name" value="SAM-dependent_MTases_sf"/>
</dbReference>
<dbReference type="PANTHER" id="PTHR35897">
    <property type="entry name" value="METHYLTRANSFERASE AUSD"/>
    <property type="match status" value="1"/>
</dbReference>
<dbReference type="AlphaFoldDB" id="A0A072NWF9"/>
<evidence type="ECO:0000256" key="4">
    <source>
        <dbReference type="ARBA" id="ARBA00038314"/>
    </source>
</evidence>
<evidence type="ECO:0008006" key="7">
    <source>
        <dbReference type="Google" id="ProtNLM"/>
    </source>
</evidence>
<comment type="similarity">
    <text evidence="4">Belongs to the class I-like SAM-binding methyltransferase superfamily.</text>
</comment>
<keyword evidence="2" id="KW-0808">Transferase</keyword>
<dbReference type="GeneID" id="25286969"/>
<dbReference type="RefSeq" id="XP_013254327.1">
    <property type="nucleotide sequence ID" value="XM_013398873.1"/>
</dbReference>
<dbReference type="OrthoDB" id="2094832at2759"/>
<dbReference type="EMBL" id="AMGV01000021">
    <property type="protein sequence ID" value="KEF51737.1"/>
    <property type="molecule type" value="Genomic_DNA"/>
</dbReference>
<dbReference type="SUPFAM" id="SSF53335">
    <property type="entry name" value="S-adenosyl-L-methionine-dependent methyltransferases"/>
    <property type="match status" value="1"/>
</dbReference>
<keyword evidence="6" id="KW-1185">Reference proteome</keyword>
<accession>A0A072NWF9</accession>